<evidence type="ECO:0000313" key="4">
    <source>
        <dbReference type="Proteomes" id="UP000594260"/>
    </source>
</evidence>
<dbReference type="FunCoup" id="A0A7M7KL23">
    <property type="interactions" value="37"/>
</dbReference>
<dbReference type="EnsemblMetazoa" id="XM_022812753">
    <property type="protein sequence ID" value="XP_022668488"/>
    <property type="gene ID" value="LOC111253415"/>
</dbReference>
<accession>A0A7M7KL23</accession>
<dbReference type="SUPFAM" id="SSF54695">
    <property type="entry name" value="POZ domain"/>
    <property type="match status" value="1"/>
</dbReference>
<dbReference type="OrthoDB" id="45365at2759"/>
<dbReference type="Pfam" id="PF00651">
    <property type="entry name" value="BTB"/>
    <property type="match status" value="1"/>
</dbReference>
<dbReference type="InParanoid" id="A0A7M7KL23"/>
<evidence type="ECO:0000256" key="1">
    <source>
        <dbReference type="SAM" id="MobiDB-lite"/>
    </source>
</evidence>
<feature type="region of interest" description="Disordered" evidence="1">
    <location>
        <begin position="1"/>
        <end position="20"/>
    </location>
</feature>
<dbReference type="Gene3D" id="3.30.710.10">
    <property type="entry name" value="Potassium Channel Kv1.1, Chain A"/>
    <property type="match status" value="1"/>
</dbReference>
<keyword evidence="4" id="KW-1185">Reference proteome</keyword>
<proteinExistence type="predicted"/>
<protein>
    <recommendedName>
        <fullName evidence="2">BTB domain-containing protein</fullName>
    </recommendedName>
</protein>
<evidence type="ECO:0000313" key="3">
    <source>
        <dbReference type="EnsemblMetazoa" id="XP_022668488"/>
    </source>
</evidence>
<dbReference type="InterPro" id="IPR011705">
    <property type="entry name" value="BACK"/>
</dbReference>
<dbReference type="GeneID" id="111253415"/>
<sequence>MPAPSGHPLPAPPNPSLLTIEGEDVPEKKYLAAVRESSANPVIPDKLHEGSMESDKILQRTSSLLQNKAFTDVTFIVGPPSASKKYVGHRVLLAMTSPVFEAMFYGDMADKSKVIRISDIAPIGFENLLRYAYTDNLKLETVDDAMLTAFAAKKYILPHLLKDCFTFIEKNVTPATVCQVFEFASLMEAYTLIYQCLNIIDRQTYHVLTSENFVSVQATTLETIVHRKYLNLYSEYALYQAAVQWATEECNRRGLDKSEIENVRVCMGDTVISQIRFLALSPEEFTKGPARSGLLSRDECYAVFMNMAIPGIVNLPKGISPEGTKRLSPPENFTARRYQAVSFHPPSRPVRFIGLRFTVLTRDIFITGLGFPLRQDLGSYSVRTHKYDGMLRCSYRIQEDRREREECEVAFTLSKDKDVKLKLTRPFFIRKGLEYELELQLSHLVSDDVIIPSLKNRRKEDIVEGVTIAFGQYQRPHMNNVIEMLEISDLLFYF</sequence>
<dbReference type="RefSeq" id="XP_022668488.1">
    <property type="nucleotide sequence ID" value="XM_022812753.1"/>
</dbReference>
<evidence type="ECO:0000259" key="2">
    <source>
        <dbReference type="PROSITE" id="PS50097"/>
    </source>
</evidence>
<dbReference type="SMART" id="SM00225">
    <property type="entry name" value="BTB"/>
    <property type="match status" value="1"/>
</dbReference>
<dbReference type="Proteomes" id="UP000594260">
    <property type="component" value="Unplaced"/>
</dbReference>
<dbReference type="Pfam" id="PF07707">
    <property type="entry name" value="BACK"/>
    <property type="match status" value="1"/>
</dbReference>
<dbReference type="GO" id="GO:0005829">
    <property type="term" value="C:cytosol"/>
    <property type="evidence" value="ECO:0007669"/>
    <property type="project" value="TreeGrafter"/>
</dbReference>
<dbReference type="PANTHER" id="PTHR45774:SF4">
    <property type="entry name" value="AXUNDEAD, ISOFORM F"/>
    <property type="match status" value="1"/>
</dbReference>
<dbReference type="AlphaFoldDB" id="A0A7M7KL23"/>
<name>A0A7M7KL23_VARDE</name>
<dbReference type="InterPro" id="IPR011333">
    <property type="entry name" value="SKP1/BTB/POZ_sf"/>
</dbReference>
<organism evidence="3 4">
    <name type="scientific">Varroa destructor</name>
    <name type="common">Honeybee mite</name>
    <dbReference type="NCBI Taxonomy" id="109461"/>
    <lineage>
        <taxon>Eukaryota</taxon>
        <taxon>Metazoa</taxon>
        <taxon>Ecdysozoa</taxon>
        <taxon>Arthropoda</taxon>
        <taxon>Chelicerata</taxon>
        <taxon>Arachnida</taxon>
        <taxon>Acari</taxon>
        <taxon>Parasitiformes</taxon>
        <taxon>Mesostigmata</taxon>
        <taxon>Gamasina</taxon>
        <taxon>Dermanyssoidea</taxon>
        <taxon>Varroidae</taxon>
        <taxon>Varroa</taxon>
    </lineage>
</organism>
<dbReference type="KEGG" id="vde:111253415"/>
<dbReference type="PANTHER" id="PTHR45774">
    <property type="entry name" value="BTB/POZ DOMAIN-CONTAINING"/>
    <property type="match status" value="1"/>
</dbReference>
<dbReference type="Gene3D" id="1.25.40.420">
    <property type="match status" value="1"/>
</dbReference>
<dbReference type="InterPro" id="IPR000210">
    <property type="entry name" value="BTB/POZ_dom"/>
</dbReference>
<dbReference type="OMA" id="CQVFEFA"/>
<dbReference type="PROSITE" id="PS50097">
    <property type="entry name" value="BTB"/>
    <property type="match status" value="1"/>
</dbReference>
<reference evidence="3" key="1">
    <citation type="submission" date="2021-01" db="UniProtKB">
        <authorList>
            <consortium name="EnsemblMetazoa"/>
        </authorList>
    </citation>
    <scope>IDENTIFICATION</scope>
</reference>
<feature type="domain" description="BTB" evidence="2">
    <location>
        <begin position="71"/>
        <end position="141"/>
    </location>
</feature>
<feature type="compositionally biased region" description="Pro residues" evidence="1">
    <location>
        <begin position="1"/>
        <end position="15"/>
    </location>
</feature>
<dbReference type="GO" id="GO:0022008">
    <property type="term" value="P:neurogenesis"/>
    <property type="evidence" value="ECO:0007669"/>
    <property type="project" value="TreeGrafter"/>
</dbReference>